<sequence>MKNATYGFQHIEHRYSVLFQQEIPTKIDIENRINIHDLLTEKYGGDYANEPYMVNLMDINNGKRRDFLTGKEEVEAFQKKDFFAMHNSTLCKVKFFQYVIKQMLANKLIVTSKLWSIWLDKLFESRCNKLIALISGFLAIFGFSCTIITYLITIT</sequence>
<feature type="transmembrane region" description="Helical" evidence="1">
    <location>
        <begin position="130"/>
        <end position="152"/>
    </location>
</feature>
<dbReference type="RefSeq" id="WP_008854032.1">
    <property type="nucleotide sequence ID" value="NZ_AGFR01000007.1"/>
</dbReference>
<dbReference type="STRING" id="1088868.CIN_10420"/>
<keyword evidence="1" id="KW-0812">Transmembrane</keyword>
<keyword evidence="1" id="KW-1133">Transmembrane helix</keyword>
<dbReference type="Proteomes" id="UP000005939">
    <property type="component" value="Unassembled WGS sequence"/>
</dbReference>
<organism evidence="2 3">
    <name type="scientific">Commensalibacter intestini A911</name>
    <dbReference type="NCBI Taxonomy" id="1088868"/>
    <lineage>
        <taxon>Bacteria</taxon>
        <taxon>Pseudomonadati</taxon>
        <taxon>Pseudomonadota</taxon>
        <taxon>Alphaproteobacteria</taxon>
        <taxon>Acetobacterales</taxon>
        <taxon>Acetobacteraceae</taxon>
    </lineage>
</organism>
<evidence type="ECO:0000313" key="3">
    <source>
        <dbReference type="Proteomes" id="UP000005939"/>
    </source>
</evidence>
<name>G6F0N9_9PROT</name>
<evidence type="ECO:0000256" key="1">
    <source>
        <dbReference type="SAM" id="Phobius"/>
    </source>
</evidence>
<evidence type="ECO:0000313" key="2">
    <source>
        <dbReference type="EMBL" id="EHD13683.1"/>
    </source>
</evidence>
<comment type="caution">
    <text evidence="2">The sequence shown here is derived from an EMBL/GenBank/DDBJ whole genome shotgun (WGS) entry which is preliminary data.</text>
</comment>
<proteinExistence type="predicted"/>
<dbReference type="AlphaFoldDB" id="G6F0N9"/>
<keyword evidence="1" id="KW-0472">Membrane</keyword>
<reference evidence="2 3" key="1">
    <citation type="submission" date="2011-10" db="EMBL/GenBank/DDBJ databases">
        <title>Genome Sequence of Commensalibacter intestini A911, isolated from Drosophila gut.</title>
        <authorList>
            <person name="Lee W.-J."/>
            <person name="Kim E.-K."/>
        </authorList>
    </citation>
    <scope>NUCLEOTIDE SEQUENCE [LARGE SCALE GENOMIC DNA]</scope>
    <source>
        <strain evidence="2 3">A911</strain>
    </source>
</reference>
<gene>
    <name evidence="2" type="ORF">CIN_10420</name>
</gene>
<accession>G6F0N9</accession>
<protein>
    <submittedName>
        <fullName evidence="2">Uncharacterized protein</fullName>
    </submittedName>
</protein>
<dbReference type="EMBL" id="AGFR01000007">
    <property type="protein sequence ID" value="EHD13683.1"/>
    <property type="molecule type" value="Genomic_DNA"/>
</dbReference>